<proteinExistence type="predicted"/>
<dbReference type="PaxDb" id="29760-VIT_00s0259g00050.t01"/>
<protein>
    <submittedName>
        <fullName evidence="1">Uncharacterized protein</fullName>
    </submittedName>
</protein>
<keyword evidence="2" id="KW-1185">Reference proteome</keyword>
<evidence type="ECO:0000313" key="1">
    <source>
        <dbReference type="EMBL" id="CBI18629.3"/>
    </source>
</evidence>
<sequence length="84" mass="9896">MLPITKYLFRVAEQNLNSSKFNFQITSKYQMIKMNITNSWDHMMALTLHIHHKMVVGAESHIHGGRSHHHIPHSMTYNTLQLDR</sequence>
<dbReference type="AlphaFoldDB" id="D7SSJ6"/>
<dbReference type="EMBL" id="FN594980">
    <property type="protein sequence ID" value="CBI18629.3"/>
    <property type="molecule type" value="Genomic_DNA"/>
</dbReference>
<gene>
    <name evidence="1" type="ORF">VIT_00s0259g00050</name>
</gene>
<dbReference type="InParanoid" id="D7SSJ6"/>
<organism evidence="1 2">
    <name type="scientific">Vitis vinifera</name>
    <name type="common">Grape</name>
    <dbReference type="NCBI Taxonomy" id="29760"/>
    <lineage>
        <taxon>Eukaryota</taxon>
        <taxon>Viridiplantae</taxon>
        <taxon>Streptophyta</taxon>
        <taxon>Embryophyta</taxon>
        <taxon>Tracheophyta</taxon>
        <taxon>Spermatophyta</taxon>
        <taxon>Magnoliopsida</taxon>
        <taxon>eudicotyledons</taxon>
        <taxon>Gunneridae</taxon>
        <taxon>Pentapetalae</taxon>
        <taxon>rosids</taxon>
        <taxon>Vitales</taxon>
        <taxon>Vitaceae</taxon>
        <taxon>Viteae</taxon>
        <taxon>Vitis</taxon>
    </lineage>
</organism>
<name>D7SSJ6_VITVI</name>
<accession>D7SSJ6</accession>
<dbReference type="HOGENOM" id="CLU_2532090_0_0_1"/>
<dbReference type="Proteomes" id="UP000009183">
    <property type="component" value="Unassembled WGS sequence, unordered"/>
</dbReference>
<evidence type="ECO:0000313" key="2">
    <source>
        <dbReference type="Proteomes" id="UP000009183"/>
    </source>
</evidence>
<reference evidence="2" key="1">
    <citation type="journal article" date="2007" name="Nature">
        <title>The grapevine genome sequence suggests ancestral hexaploidization in major angiosperm phyla.</title>
        <authorList>
            <consortium name="The French-Italian Public Consortium for Grapevine Genome Characterization."/>
            <person name="Jaillon O."/>
            <person name="Aury J.-M."/>
            <person name="Noel B."/>
            <person name="Policriti A."/>
            <person name="Clepet C."/>
            <person name="Casagrande A."/>
            <person name="Choisne N."/>
            <person name="Aubourg S."/>
            <person name="Vitulo N."/>
            <person name="Jubin C."/>
            <person name="Vezzi A."/>
            <person name="Legeai F."/>
            <person name="Hugueney P."/>
            <person name="Dasilva C."/>
            <person name="Horner D."/>
            <person name="Mica E."/>
            <person name="Jublot D."/>
            <person name="Poulain J."/>
            <person name="Bruyere C."/>
            <person name="Billault A."/>
            <person name="Segurens B."/>
            <person name="Gouyvenoux M."/>
            <person name="Ugarte E."/>
            <person name="Cattonaro F."/>
            <person name="Anthouard V."/>
            <person name="Vico V."/>
            <person name="Del Fabbro C."/>
            <person name="Alaux M."/>
            <person name="Di Gaspero G."/>
            <person name="Dumas V."/>
            <person name="Felice N."/>
            <person name="Paillard S."/>
            <person name="Juman I."/>
            <person name="Moroldo M."/>
            <person name="Scalabrin S."/>
            <person name="Canaguier A."/>
            <person name="Le Clainche I."/>
            <person name="Malacrida G."/>
            <person name="Durand E."/>
            <person name="Pesole G."/>
            <person name="Laucou V."/>
            <person name="Chatelet P."/>
            <person name="Merdinoglu D."/>
            <person name="Delledonne M."/>
            <person name="Pezzotti M."/>
            <person name="Lecharny A."/>
            <person name="Scarpelli C."/>
            <person name="Artiguenave F."/>
            <person name="Pe M.E."/>
            <person name="Valle G."/>
            <person name="Morgante M."/>
            <person name="Caboche M."/>
            <person name="Adam-Blondon A.-F."/>
            <person name="Weissenbach J."/>
            <person name="Quetier F."/>
            <person name="Wincker P."/>
        </authorList>
    </citation>
    <scope>NUCLEOTIDE SEQUENCE [LARGE SCALE GENOMIC DNA]</scope>
    <source>
        <strain evidence="2">cv. Pinot noir / PN40024</strain>
    </source>
</reference>